<dbReference type="PROSITE" id="PS50972">
    <property type="entry name" value="PTERIN_BINDING"/>
    <property type="match status" value="1"/>
</dbReference>
<keyword evidence="8" id="KW-0289">Folate biosynthesis</keyword>
<dbReference type="EMBL" id="CP041636">
    <property type="protein sequence ID" value="QDO96108.1"/>
    <property type="molecule type" value="Genomic_DNA"/>
</dbReference>
<evidence type="ECO:0000256" key="6">
    <source>
        <dbReference type="ARBA" id="ARBA00022723"/>
    </source>
</evidence>
<comment type="cofactor">
    <cofactor evidence="2">
        <name>Mg(2+)</name>
        <dbReference type="ChEBI" id="CHEBI:18420"/>
    </cofactor>
</comment>
<evidence type="ECO:0000256" key="1">
    <source>
        <dbReference type="ARBA" id="ARBA00000012"/>
    </source>
</evidence>
<evidence type="ECO:0000313" key="11">
    <source>
        <dbReference type="EMBL" id="QDO96108.1"/>
    </source>
</evidence>
<keyword evidence="6" id="KW-0479">Metal-binding</keyword>
<organism evidence="11 12">
    <name type="scientific">Ferrovibrio terrae</name>
    <dbReference type="NCBI Taxonomy" id="2594003"/>
    <lineage>
        <taxon>Bacteria</taxon>
        <taxon>Pseudomonadati</taxon>
        <taxon>Pseudomonadota</taxon>
        <taxon>Alphaproteobacteria</taxon>
        <taxon>Rhodospirillales</taxon>
        <taxon>Rhodospirillaceae</taxon>
        <taxon>Ferrovibrio</taxon>
    </lineage>
</organism>
<reference evidence="11 12" key="1">
    <citation type="submission" date="2019-07" db="EMBL/GenBank/DDBJ databases">
        <title>Genome sequencing for Ferrovibrio sp. K5.</title>
        <authorList>
            <person name="Park S.-J."/>
        </authorList>
    </citation>
    <scope>NUCLEOTIDE SEQUENCE [LARGE SCALE GENOMIC DNA]</scope>
    <source>
        <strain evidence="11 12">K5</strain>
    </source>
</reference>
<dbReference type="Proteomes" id="UP000317496">
    <property type="component" value="Chromosome"/>
</dbReference>
<feature type="domain" description="Pterin-binding" evidence="10">
    <location>
        <begin position="39"/>
        <end position="293"/>
    </location>
</feature>
<dbReference type="InterPro" id="IPR006390">
    <property type="entry name" value="DHP_synth_dom"/>
</dbReference>
<protein>
    <recommendedName>
        <fullName evidence="4">dihydropteroate synthase</fullName>
        <ecNumber evidence="4">2.5.1.15</ecNumber>
    </recommendedName>
</protein>
<keyword evidence="5 11" id="KW-0808">Transferase</keyword>
<dbReference type="CDD" id="cd00739">
    <property type="entry name" value="DHPS"/>
    <property type="match status" value="1"/>
</dbReference>
<evidence type="ECO:0000313" key="12">
    <source>
        <dbReference type="Proteomes" id="UP000317496"/>
    </source>
</evidence>
<evidence type="ECO:0000256" key="2">
    <source>
        <dbReference type="ARBA" id="ARBA00001946"/>
    </source>
</evidence>
<dbReference type="GO" id="GO:0004156">
    <property type="term" value="F:dihydropteroate synthase activity"/>
    <property type="evidence" value="ECO:0007669"/>
    <property type="project" value="UniProtKB-EC"/>
</dbReference>
<comment type="catalytic activity">
    <reaction evidence="1">
        <text>(7,8-dihydropterin-6-yl)methyl diphosphate + 4-aminobenzoate = 7,8-dihydropteroate + diphosphate</text>
        <dbReference type="Rhea" id="RHEA:19949"/>
        <dbReference type="ChEBI" id="CHEBI:17836"/>
        <dbReference type="ChEBI" id="CHEBI:17839"/>
        <dbReference type="ChEBI" id="CHEBI:33019"/>
        <dbReference type="ChEBI" id="CHEBI:72950"/>
        <dbReference type="EC" id="2.5.1.15"/>
    </reaction>
</comment>
<evidence type="ECO:0000256" key="4">
    <source>
        <dbReference type="ARBA" id="ARBA00012458"/>
    </source>
</evidence>
<dbReference type="Gene3D" id="3.20.20.20">
    <property type="entry name" value="Dihydropteroate synthase-like"/>
    <property type="match status" value="1"/>
</dbReference>
<dbReference type="GO" id="GO:0046654">
    <property type="term" value="P:tetrahydrofolate biosynthetic process"/>
    <property type="evidence" value="ECO:0007669"/>
    <property type="project" value="TreeGrafter"/>
</dbReference>
<dbReference type="InterPro" id="IPR045031">
    <property type="entry name" value="DHP_synth-like"/>
</dbReference>
<evidence type="ECO:0000256" key="7">
    <source>
        <dbReference type="ARBA" id="ARBA00022842"/>
    </source>
</evidence>
<dbReference type="KEGG" id="fer:FNB15_01905"/>
<dbReference type="PANTHER" id="PTHR20941:SF1">
    <property type="entry name" value="FOLIC ACID SYNTHESIS PROTEIN FOL1"/>
    <property type="match status" value="1"/>
</dbReference>
<gene>
    <name evidence="11" type="primary">folP</name>
    <name evidence="11" type="ORF">FNB15_01905</name>
</gene>
<name>A0A516GX38_9PROT</name>
<dbReference type="NCBIfam" id="TIGR01496">
    <property type="entry name" value="DHPS"/>
    <property type="match status" value="1"/>
</dbReference>
<keyword evidence="7" id="KW-0460">Magnesium</keyword>
<dbReference type="GO" id="GO:0046656">
    <property type="term" value="P:folic acid biosynthetic process"/>
    <property type="evidence" value="ECO:0007669"/>
    <property type="project" value="UniProtKB-KW"/>
</dbReference>
<dbReference type="PROSITE" id="PS00793">
    <property type="entry name" value="DHPS_2"/>
    <property type="match status" value="1"/>
</dbReference>
<dbReference type="OrthoDB" id="9811744at2"/>
<keyword evidence="12" id="KW-1185">Reference proteome</keyword>
<evidence type="ECO:0000256" key="5">
    <source>
        <dbReference type="ARBA" id="ARBA00022679"/>
    </source>
</evidence>
<dbReference type="GO" id="GO:0005829">
    <property type="term" value="C:cytosol"/>
    <property type="evidence" value="ECO:0007669"/>
    <property type="project" value="TreeGrafter"/>
</dbReference>
<proteinExistence type="predicted"/>
<feature type="compositionally biased region" description="Polar residues" evidence="9">
    <location>
        <begin position="1"/>
        <end position="14"/>
    </location>
</feature>
<evidence type="ECO:0000259" key="10">
    <source>
        <dbReference type="PROSITE" id="PS50972"/>
    </source>
</evidence>
<dbReference type="InterPro" id="IPR011005">
    <property type="entry name" value="Dihydropteroate_synth-like_sf"/>
</dbReference>
<dbReference type="GO" id="GO:0046872">
    <property type="term" value="F:metal ion binding"/>
    <property type="evidence" value="ECO:0007669"/>
    <property type="project" value="UniProtKB-KW"/>
</dbReference>
<dbReference type="AlphaFoldDB" id="A0A516GX38"/>
<dbReference type="SUPFAM" id="SSF51717">
    <property type="entry name" value="Dihydropteroate synthetase-like"/>
    <property type="match status" value="1"/>
</dbReference>
<sequence length="312" mass="32926">MPANTSDAKRTATNAPGRPHAAVERLHTLLRDAEQTGRPLVMGIVNVTDDSFSGDGLKGDTAAAIAQAKAQAAAGADIIDLGAESTRPGAAPVSFQQEIHRLVPVIEALRHDLPQTLLSVDTRNAGTMRAAAVAGAHLINDISALEGEGSLDAVLRTGLPVVLMHMQGQPGSMQQAPQYADVTAEVRDYLAGRIAACRAAGLPRDRILIDPGIGFGKTVDHNLALLQRLQAFRLLGYPLLVGVSRKSFIGAIAREADAQRRLPGSIAAALWAAQQGAKILRVHDVPETMQALDVWQAMSRGGLEAEKFNESA</sequence>
<feature type="region of interest" description="Disordered" evidence="9">
    <location>
        <begin position="1"/>
        <end position="20"/>
    </location>
</feature>
<dbReference type="InterPro" id="IPR000489">
    <property type="entry name" value="Pterin-binding_dom"/>
</dbReference>
<dbReference type="Pfam" id="PF00809">
    <property type="entry name" value="Pterin_bind"/>
    <property type="match status" value="1"/>
</dbReference>
<dbReference type="EC" id="2.5.1.15" evidence="4"/>
<evidence type="ECO:0000256" key="9">
    <source>
        <dbReference type="SAM" id="MobiDB-lite"/>
    </source>
</evidence>
<evidence type="ECO:0000256" key="8">
    <source>
        <dbReference type="ARBA" id="ARBA00022909"/>
    </source>
</evidence>
<accession>A0A516GX38</accession>
<dbReference type="PANTHER" id="PTHR20941">
    <property type="entry name" value="FOLATE SYNTHESIS PROTEINS"/>
    <property type="match status" value="1"/>
</dbReference>
<evidence type="ECO:0000256" key="3">
    <source>
        <dbReference type="ARBA" id="ARBA00004763"/>
    </source>
</evidence>
<comment type="pathway">
    <text evidence="3">Cofactor biosynthesis; tetrahydrofolate biosynthesis; 7,8-dihydrofolate from 2-amino-4-hydroxy-6-hydroxymethyl-7,8-dihydropteridine diphosphate and 4-aminobenzoate: step 1/2.</text>
</comment>